<dbReference type="GO" id="GO:0008168">
    <property type="term" value="F:methyltransferase activity"/>
    <property type="evidence" value="ECO:0007669"/>
    <property type="project" value="UniProtKB-KW"/>
</dbReference>
<dbReference type="SUPFAM" id="SSF53335">
    <property type="entry name" value="S-adenosyl-L-methionine-dependent methyltransferases"/>
    <property type="match status" value="1"/>
</dbReference>
<accession>A0A4R2GIR9</accession>
<dbReference type="PANTHER" id="PTHR43591">
    <property type="entry name" value="METHYLTRANSFERASE"/>
    <property type="match status" value="1"/>
</dbReference>
<comment type="caution">
    <text evidence="2">The sequence shown here is derived from an EMBL/GenBank/DDBJ whole genome shotgun (WGS) entry which is preliminary data.</text>
</comment>
<evidence type="ECO:0000259" key="1">
    <source>
        <dbReference type="Pfam" id="PF13649"/>
    </source>
</evidence>
<evidence type="ECO:0000313" key="3">
    <source>
        <dbReference type="Proteomes" id="UP000295221"/>
    </source>
</evidence>
<dbReference type="Proteomes" id="UP000295221">
    <property type="component" value="Unassembled WGS sequence"/>
</dbReference>
<dbReference type="RefSeq" id="WP_132433756.1">
    <property type="nucleotide sequence ID" value="NZ_SLWK01000005.1"/>
</dbReference>
<dbReference type="OrthoDB" id="9789123at2"/>
<keyword evidence="2" id="KW-0808">Transferase</keyword>
<gene>
    <name evidence="2" type="ORF">EV194_105290</name>
</gene>
<protein>
    <submittedName>
        <fullName evidence="2">Methyltransferase family protein</fullName>
    </submittedName>
</protein>
<dbReference type="InterPro" id="IPR041698">
    <property type="entry name" value="Methyltransf_25"/>
</dbReference>
<evidence type="ECO:0000313" key="2">
    <source>
        <dbReference type="EMBL" id="TCO08480.1"/>
    </source>
</evidence>
<dbReference type="Pfam" id="PF13649">
    <property type="entry name" value="Methyltransf_25"/>
    <property type="match status" value="1"/>
</dbReference>
<feature type="domain" description="Methyltransferase" evidence="1">
    <location>
        <begin position="40"/>
        <end position="134"/>
    </location>
</feature>
<organism evidence="2 3">
    <name type="scientific">Natronoflexus pectinivorans</name>
    <dbReference type="NCBI Taxonomy" id="682526"/>
    <lineage>
        <taxon>Bacteria</taxon>
        <taxon>Pseudomonadati</taxon>
        <taxon>Bacteroidota</taxon>
        <taxon>Bacteroidia</taxon>
        <taxon>Marinilabiliales</taxon>
        <taxon>Marinilabiliaceae</taxon>
        <taxon>Natronoflexus</taxon>
    </lineage>
</organism>
<proteinExistence type="predicted"/>
<dbReference type="Gene3D" id="3.40.50.150">
    <property type="entry name" value="Vaccinia Virus protein VP39"/>
    <property type="match status" value="1"/>
</dbReference>
<dbReference type="PANTHER" id="PTHR43591:SF110">
    <property type="entry name" value="RHODANESE DOMAIN-CONTAINING PROTEIN"/>
    <property type="match status" value="1"/>
</dbReference>
<dbReference type="AlphaFoldDB" id="A0A4R2GIR9"/>
<dbReference type="GO" id="GO:0032259">
    <property type="term" value="P:methylation"/>
    <property type="evidence" value="ECO:0007669"/>
    <property type="project" value="UniProtKB-KW"/>
</dbReference>
<sequence length="247" mass="28693">MEHVFYELFSNLPRQGPGDTATSLQILDLVRTKRRLINRILDVGCGTGSITLELAKRTDAYTVAVDSHQPFLDELNNGAKELGIADKLQCVNADMNALPFKKGEFDLIWSEGAIYIMGLENGLKKWREFLKPHGILVVSELCWFETNPPNEVFDFWKSEYPGMMTLEHAADTIQNLGYKLIYSSKLKNEGWTINYYDHLLKNISQLRRKYADNYQALDIVNGFQIEMEMYDKYQNYYGYVFWVIERI</sequence>
<keyword evidence="3" id="KW-1185">Reference proteome</keyword>
<dbReference type="InterPro" id="IPR029063">
    <property type="entry name" value="SAM-dependent_MTases_sf"/>
</dbReference>
<keyword evidence="2" id="KW-0489">Methyltransferase</keyword>
<name>A0A4R2GIR9_9BACT</name>
<dbReference type="CDD" id="cd02440">
    <property type="entry name" value="AdoMet_MTases"/>
    <property type="match status" value="1"/>
</dbReference>
<reference evidence="2 3" key="1">
    <citation type="submission" date="2019-03" db="EMBL/GenBank/DDBJ databases">
        <title>Genomic Encyclopedia of Type Strains, Phase IV (KMG-IV): sequencing the most valuable type-strain genomes for metagenomic binning, comparative biology and taxonomic classification.</title>
        <authorList>
            <person name="Goeker M."/>
        </authorList>
    </citation>
    <scope>NUCLEOTIDE SEQUENCE [LARGE SCALE GENOMIC DNA]</scope>
    <source>
        <strain evidence="2 3">DSM 24179</strain>
    </source>
</reference>
<dbReference type="EMBL" id="SLWK01000005">
    <property type="protein sequence ID" value="TCO08480.1"/>
    <property type="molecule type" value="Genomic_DNA"/>
</dbReference>